<feature type="region of interest" description="Disordered" evidence="17">
    <location>
        <begin position="600"/>
        <end position="627"/>
    </location>
</feature>
<dbReference type="FunFam" id="1.20.58.760:FF:000001">
    <property type="entry name" value="ATP-dependent zinc metalloprotease FtsH"/>
    <property type="match status" value="1"/>
</dbReference>
<keyword evidence="12 15" id="KW-0482">Metalloprotease</keyword>
<feature type="binding site" evidence="15">
    <location>
        <position position="509"/>
    </location>
    <ligand>
        <name>Zn(2+)</name>
        <dbReference type="ChEBI" id="CHEBI:29105"/>
        <note>catalytic</note>
    </ligand>
</feature>
<dbReference type="NCBIfam" id="TIGR01241">
    <property type="entry name" value="FtsH_fam"/>
    <property type="match status" value="1"/>
</dbReference>
<dbReference type="GO" id="GO:0004222">
    <property type="term" value="F:metalloendopeptidase activity"/>
    <property type="evidence" value="ECO:0007669"/>
    <property type="project" value="InterPro"/>
</dbReference>
<dbReference type="PANTHER" id="PTHR23076">
    <property type="entry name" value="METALLOPROTEASE M41 FTSH"/>
    <property type="match status" value="1"/>
</dbReference>
<dbReference type="Gene3D" id="1.10.8.60">
    <property type="match status" value="1"/>
</dbReference>
<name>A0A1G7LSX3_9PROT</name>
<dbReference type="RefSeq" id="WP_090018389.1">
    <property type="nucleotide sequence ID" value="NZ_FNCE01000001.1"/>
</dbReference>
<feature type="binding site" evidence="15">
    <location>
        <position position="432"/>
    </location>
    <ligand>
        <name>Zn(2+)</name>
        <dbReference type="ChEBI" id="CHEBI:29105"/>
        <note>catalytic</note>
    </ligand>
</feature>
<keyword evidence="20" id="KW-1185">Reference proteome</keyword>
<evidence type="ECO:0000256" key="14">
    <source>
        <dbReference type="ARBA" id="ARBA00061570"/>
    </source>
</evidence>
<evidence type="ECO:0000259" key="18">
    <source>
        <dbReference type="SMART" id="SM00382"/>
    </source>
</evidence>
<keyword evidence="3 15" id="KW-1003">Cell membrane</keyword>
<dbReference type="GO" id="GO:0005886">
    <property type="term" value="C:plasma membrane"/>
    <property type="evidence" value="ECO:0007669"/>
    <property type="project" value="UniProtKB-SubCell"/>
</dbReference>
<dbReference type="AlphaFoldDB" id="A0A1G7LSX3"/>
<evidence type="ECO:0000256" key="11">
    <source>
        <dbReference type="ARBA" id="ARBA00022989"/>
    </source>
</evidence>
<feature type="domain" description="AAA+ ATPase" evidence="18">
    <location>
        <begin position="199"/>
        <end position="341"/>
    </location>
</feature>
<dbReference type="STRING" id="1082479.SAMN05216241_101361"/>
<dbReference type="HAMAP" id="MF_01458">
    <property type="entry name" value="FtsH"/>
    <property type="match status" value="1"/>
</dbReference>
<comment type="cofactor">
    <cofactor evidence="15">
        <name>Zn(2+)</name>
        <dbReference type="ChEBI" id="CHEBI:29105"/>
    </cofactor>
    <text evidence="15">Binds 1 zinc ion per subunit.</text>
</comment>
<dbReference type="OrthoDB" id="9809379at2"/>
<feature type="compositionally biased region" description="Basic and acidic residues" evidence="17">
    <location>
        <begin position="618"/>
        <end position="627"/>
    </location>
</feature>
<protein>
    <recommendedName>
        <fullName evidence="15">ATP-dependent zinc metalloprotease FtsH</fullName>
        <ecNumber evidence="15">3.4.24.-</ecNumber>
    </recommendedName>
</protein>
<dbReference type="InterPro" id="IPR041569">
    <property type="entry name" value="AAA_lid_3"/>
</dbReference>
<dbReference type="Gene3D" id="3.30.720.210">
    <property type="match status" value="1"/>
</dbReference>
<evidence type="ECO:0000256" key="5">
    <source>
        <dbReference type="ARBA" id="ARBA00022692"/>
    </source>
</evidence>
<dbReference type="InterPro" id="IPR011546">
    <property type="entry name" value="Pept_M41_FtsH_extracell"/>
</dbReference>
<dbReference type="GO" id="GO:0008270">
    <property type="term" value="F:zinc ion binding"/>
    <property type="evidence" value="ECO:0007669"/>
    <property type="project" value="UniProtKB-UniRule"/>
</dbReference>
<comment type="similarity">
    <text evidence="16">Belongs to the AAA ATPase family.</text>
</comment>
<dbReference type="SUPFAM" id="SSF140990">
    <property type="entry name" value="FtsH protease domain-like"/>
    <property type="match status" value="1"/>
</dbReference>
<evidence type="ECO:0000256" key="10">
    <source>
        <dbReference type="ARBA" id="ARBA00022840"/>
    </source>
</evidence>
<feature type="binding site" evidence="15">
    <location>
        <begin position="207"/>
        <end position="214"/>
    </location>
    <ligand>
        <name>ATP</name>
        <dbReference type="ChEBI" id="CHEBI:30616"/>
    </ligand>
</feature>
<keyword evidence="6 15" id="KW-0479">Metal-binding</keyword>
<keyword evidence="10 15" id="KW-0067">ATP-binding</keyword>
<dbReference type="EMBL" id="FNCE01000001">
    <property type="protein sequence ID" value="SDF52511.1"/>
    <property type="molecule type" value="Genomic_DNA"/>
</dbReference>
<comment type="subunit">
    <text evidence="15">Homohexamer.</text>
</comment>
<dbReference type="InterPro" id="IPR027417">
    <property type="entry name" value="P-loop_NTPase"/>
</dbReference>
<evidence type="ECO:0000313" key="19">
    <source>
        <dbReference type="EMBL" id="SDF52511.1"/>
    </source>
</evidence>
<keyword evidence="8 15" id="KW-0378">Hydrolase</keyword>
<evidence type="ECO:0000256" key="4">
    <source>
        <dbReference type="ARBA" id="ARBA00022670"/>
    </source>
</evidence>
<evidence type="ECO:0000256" key="17">
    <source>
        <dbReference type="SAM" id="MobiDB-lite"/>
    </source>
</evidence>
<keyword evidence="19" id="KW-0132">Cell division</keyword>
<dbReference type="PROSITE" id="PS00674">
    <property type="entry name" value="AAA"/>
    <property type="match status" value="1"/>
</dbReference>
<evidence type="ECO:0000256" key="2">
    <source>
        <dbReference type="ARBA" id="ARBA00010044"/>
    </source>
</evidence>
<dbReference type="GO" id="GO:0004176">
    <property type="term" value="F:ATP-dependent peptidase activity"/>
    <property type="evidence" value="ECO:0007669"/>
    <property type="project" value="InterPro"/>
</dbReference>
<keyword evidence="13 15" id="KW-0472">Membrane</keyword>
<keyword evidence="7 15" id="KW-0547">Nucleotide-binding</keyword>
<dbReference type="EC" id="3.4.24.-" evidence="15"/>
<evidence type="ECO:0000256" key="12">
    <source>
        <dbReference type="ARBA" id="ARBA00023049"/>
    </source>
</evidence>
<dbReference type="Pfam" id="PF00004">
    <property type="entry name" value="AAA"/>
    <property type="match status" value="1"/>
</dbReference>
<keyword evidence="11 15" id="KW-1133">Transmembrane helix</keyword>
<evidence type="ECO:0000256" key="1">
    <source>
        <dbReference type="ARBA" id="ARBA00004370"/>
    </source>
</evidence>
<proteinExistence type="inferred from homology"/>
<dbReference type="InterPro" id="IPR003959">
    <property type="entry name" value="ATPase_AAA_core"/>
</dbReference>
<evidence type="ECO:0000256" key="15">
    <source>
        <dbReference type="HAMAP-Rule" id="MF_01458"/>
    </source>
</evidence>
<comment type="similarity">
    <text evidence="2 15">In the C-terminal section; belongs to the peptidase M41 family.</text>
</comment>
<evidence type="ECO:0000256" key="7">
    <source>
        <dbReference type="ARBA" id="ARBA00022741"/>
    </source>
</evidence>
<dbReference type="FunFam" id="3.40.50.300:FF:000001">
    <property type="entry name" value="ATP-dependent zinc metalloprotease FtsH"/>
    <property type="match status" value="1"/>
</dbReference>
<keyword evidence="9 15" id="KW-0862">Zinc</keyword>
<evidence type="ECO:0000256" key="13">
    <source>
        <dbReference type="ARBA" id="ARBA00023136"/>
    </source>
</evidence>
<keyword evidence="5 15" id="KW-0812">Transmembrane</keyword>
<evidence type="ECO:0000256" key="6">
    <source>
        <dbReference type="ARBA" id="ARBA00022723"/>
    </source>
</evidence>
<dbReference type="PANTHER" id="PTHR23076:SF97">
    <property type="entry name" value="ATP-DEPENDENT ZINC METALLOPROTEASE YME1L1"/>
    <property type="match status" value="1"/>
</dbReference>
<dbReference type="GO" id="GO:0005524">
    <property type="term" value="F:ATP binding"/>
    <property type="evidence" value="ECO:0007669"/>
    <property type="project" value="UniProtKB-UniRule"/>
</dbReference>
<feature type="transmembrane region" description="Helical" evidence="15">
    <location>
        <begin position="116"/>
        <end position="134"/>
    </location>
</feature>
<dbReference type="Pfam" id="PF17862">
    <property type="entry name" value="AAA_lid_3"/>
    <property type="match status" value="1"/>
</dbReference>
<feature type="transmembrane region" description="Helical" evidence="15">
    <location>
        <begin position="20"/>
        <end position="38"/>
    </location>
</feature>
<dbReference type="InterPro" id="IPR005936">
    <property type="entry name" value="FtsH"/>
</dbReference>
<dbReference type="Pfam" id="PF06480">
    <property type="entry name" value="FtsH_ext"/>
    <property type="match status" value="1"/>
</dbReference>
<dbReference type="CDD" id="cd19501">
    <property type="entry name" value="RecA-like_FtsH"/>
    <property type="match status" value="1"/>
</dbReference>
<comment type="similarity">
    <text evidence="14 15">In the central section; belongs to the AAA ATPase family.</text>
</comment>
<sequence>MAGGTNDPNDEQARKQRWHLGYLAAALFAVFIVQYIYVETTQVADIPYSAFEEYLDQGRIESVRVGSETITGTFTEPVDGKQRFTTRRVEGDVLETLRQHGVEYNGQVENTFLQQILSWVIPIALLLGVWYFVFRRVIERQAGGGLMQIGKSKARVYYEKKTRTTFDEVAGIDEVKEELEEVVEFLREPERYGRLGAKVPKGVLLAGPPGTGKTLIARAVAGEAEVPFFYINGSEFVEMFVGVGAARVRDLFNQAKEKAPAIIFIDELDALGRVRGGGGSMGGGGHDEKEQTLNQLLVEMDGFDPTSGLVLIGATNRPEILDPALLRAGRFDRRVIVDRPDKKGRAAILRVHAQKVVLGEDVDIERLAELTPGFTGADLENLVNEAALLATRRDGRAVTMSDFTNAIERVVAGLQKKNRVLSDEERRRVAYHELGHALMTLVLPGVDPVQKISIIPRSVGALGYTMQRPTGDRYLMTRAELTNKMCVLLGGRAAENVFFDDVSTGASDDLEKCTDVARSMVTQYGMTDALGQVTYERKRQSVGGLPMPQESGPSYAEATAREIDATVRTLVDDAFDRTLAYVRSHKDELDTAAQRLLQDETMDEPTLRSFFSLPETGDTDRAPRAAE</sequence>
<dbReference type="InterPro" id="IPR000642">
    <property type="entry name" value="Peptidase_M41"/>
</dbReference>
<accession>A0A1G7LSX3</accession>
<evidence type="ECO:0000256" key="3">
    <source>
        <dbReference type="ARBA" id="ARBA00022475"/>
    </source>
</evidence>
<comment type="function">
    <text evidence="15">Acts as a processive, ATP-dependent zinc metallopeptidase for both cytoplasmic and membrane proteins. Plays a role in the quality control of integral membrane proteins.</text>
</comment>
<dbReference type="Gene3D" id="3.40.50.300">
    <property type="entry name" value="P-loop containing nucleotide triphosphate hydrolases"/>
    <property type="match status" value="1"/>
</dbReference>
<dbReference type="SMART" id="SM00382">
    <property type="entry name" value="AAA"/>
    <property type="match status" value="1"/>
</dbReference>
<dbReference type="Gene3D" id="1.20.58.760">
    <property type="entry name" value="Peptidase M41"/>
    <property type="match status" value="1"/>
</dbReference>
<evidence type="ECO:0000313" key="20">
    <source>
        <dbReference type="Proteomes" id="UP000199415"/>
    </source>
</evidence>
<comment type="subcellular location">
    <subcellularLocation>
        <location evidence="15">Cell membrane</location>
        <topology evidence="15">Multi-pass membrane protein</topology>
        <orientation evidence="15">Cytoplasmic side</orientation>
    </subcellularLocation>
    <subcellularLocation>
        <location evidence="1">Membrane</location>
    </subcellularLocation>
</comment>
<dbReference type="InterPro" id="IPR003593">
    <property type="entry name" value="AAA+_ATPase"/>
</dbReference>
<dbReference type="SUPFAM" id="SSF52540">
    <property type="entry name" value="P-loop containing nucleoside triphosphate hydrolases"/>
    <property type="match status" value="1"/>
</dbReference>
<keyword evidence="4 15" id="KW-0645">Protease</keyword>
<dbReference type="InterPro" id="IPR003960">
    <property type="entry name" value="ATPase_AAA_CS"/>
</dbReference>
<evidence type="ECO:0000256" key="8">
    <source>
        <dbReference type="ARBA" id="ARBA00022801"/>
    </source>
</evidence>
<feature type="binding site" evidence="15">
    <location>
        <position position="436"/>
    </location>
    <ligand>
        <name>Zn(2+)</name>
        <dbReference type="ChEBI" id="CHEBI:29105"/>
        <note>catalytic</note>
    </ligand>
</feature>
<evidence type="ECO:0000256" key="16">
    <source>
        <dbReference type="RuleBase" id="RU003651"/>
    </source>
</evidence>
<keyword evidence="19" id="KW-0131">Cell cycle</keyword>
<dbReference type="Proteomes" id="UP000199415">
    <property type="component" value="Unassembled WGS sequence"/>
</dbReference>
<dbReference type="GO" id="GO:0051301">
    <property type="term" value="P:cell division"/>
    <property type="evidence" value="ECO:0007669"/>
    <property type="project" value="UniProtKB-KW"/>
</dbReference>
<dbReference type="FunFam" id="1.10.8.60:FF:000001">
    <property type="entry name" value="ATP-dependent zinc metalloprotease FtsH"/>
    <property type="match status" value="1"/>
</dbReference>
<dbReference type="InterPro" id="IPR037219">
    <property type="entry name" value="Peptidase_M41-like"/>
</dbReference>
<dbReference type="Pfam" id="PF01434">
    <property type="entry name" value="Peptidase_M41"/>
    <property type="match status" value="1"/>
</dbReference>
<dbReference type="GO" id="GO:0016887">
    <property type="term" value="F:ATP hydrolysis activity"/>
    <property type="evidence" value="ECO:0007669"/>
    <property type="project" value="UniProtKB-UniRule"/>
</dbReference>
<dbReference type="GO" id="GO:0030163">
    <property type="term" value="P:protein catabolic process"/>
    <property type="evidence" value="ECO:0007669"/>
    <property type="project" value="UniProtKB-UniRule"/>
</dbReference>
<organism evidence="19 20">
    <name type="scientific">Limimonas halophila</name>
    <dbReference type="NCBI Taxonomy" id="1082479"/>
    <lineage>
        <taxon>Bacteria</taxon>
        <taxon>Pseudomonadati</taxon>
        <taxon>Pseudomonadota</taxon>
        <taxon>Alphaproteobacteria</taxon>
        <taxon>Rhodospirillales</taxon>
        <taxon>Rhodovibrionaceae</taxon>
        <taxon>Limimonas</taxon>
    </lineage>
</organism>
<evidence type="ECO:0000256" key="9">
    <source>
        <dbReference type="ARBA" id="ARBA00022833"/>
    </source>
</evidence>
<dbReference type="GO" id="GO:0006508">
    <property type="term" value="P:proteolysis"/>
    <property type="evidence" value="ECO:0007669"/>
    <property type="project" value="UniProtKB-KW"/>
</dbReference>
<reference evidence="19 20" key="1">
    <citation type="submission" date="2016-10" db="EMBL/GenBank/DDBJ databases">
        <authorList>
            <person name="de Groot N.N."/>
        </authorList>
    </citation>
    <scope>NUCLEOTIDE SEQUENCE [LARGE SCALE GENOMIC DNA]</scope>
    <source>
        <strain evidence="19 20">DSM 25584</strain>
    </source>
</reference>
<gene>
    <name evidence="15" type="primary">ftsH</name>
    <name evidence="19" type="ORF">SAMN05216241_101361</name>
</gene>
<feature type="active site" evidence="15">
    <location>
        <position position="433"/>
    </location>
</feature>